<comment type="caution">
    <text evidence="1">The sequence shown here is derived from an EMBL/GenBank/DDBJ whole genome shotgun (WGS) entry which is preliminary data.</text>
</comment>
<accession>A0ACA9MLA3</accession>
<evidence type="ECO:0000313" key="1">
    <source>
        <dbReference type="EMBL" id="CAG8590724.1"/>
    </source>
</evidence>
<sequence>MDYKVPAHAEIDTYFSANPISKWQLFDAYINFKLEDGRVHTASELFRTFCGSLAYIERGSYPKFVTEYAKKLKMATKTKRNFFMEFAEKLIERVERRQLMKENEIDIQEKQSLRAQVSKSKALDDITNAIIGKRVMATMTMMTIMNK</sequence>
<evidence type="ECO:0000313" key="2">
    <source>
        <dbReference type="Proteomes" id="UP000789525"/>
    </source>
</evidence>
<keyword evidence="2" id="KW-1185">Reference proteome</keyword>
<dbReference type="EMBL" id="CAJVPT010012831">
    <property type="protein sequence ID" value="CAG8590724.1"/>
    <property type="molecule type" value="Genomic_DNA"/>
</dbReference>
<name>A0ACA9MLA3_9GLOM</name>
<proteinExistence type="predicted"/>
<reference evidence="1" key="1">
    <citation type="submission" date="2021-06" db="EMBL/GenBank/DDBJ databases">
        <authorList>
            <person name="Kallberg Y."/>
            <person name="Tangrot J."/>
            <person name="Rosling A."/>
        </authorList>
    </citation>
    <scope>NUCLEOTIDE SEQUENCE</scope>
    <source>
        <strain evidence="1">CL356</strain>
    </source>
</reference>
<organism evidence="1 2">
    <name type="scientific">Acaulospora colombiana</name>
    <dbReference type="NCBI Taxonomy" id="27376"/>
    <lineage>
        <taxon>Eukaryota</taxon>
        <taxon>Fungi</taxon>
        <taxon>Fungi incertae sedis</taxon>
        <taxon>Mucoromycota</taxon>
        <taxon>Glomeromycotina</taxon>
        <taxon>Glomeromycetes</taxon>
        <taxon>Diversisporales</taxon>
        <taxon>Acaulosporaceae</taxon>
        <taxon>Acaulospora</taxon>
    </lineage>
</organism>
<feature type="non-terminal residue" evidence="1">
    <location>
        <position position="147"/>
    </location>
</feature>
<gene>
    <name evidence="1" type="ORF">ACOLOM_LOCUS6311</name>
</gene>
<protein>
    <submittedName>
        <fullName evidence="1">14664_t:CDS:1</fullName>
    </submittedName>
</protein>
<dbReference type="Proteomes" id="UP000789525">
    <property type="component" value="Unassembled WGS sequence"/>
</dbReference>